<protein>
    <submittedName>
        <fullName evidence="1">Uncharacterized protein</fullName>
    </submittedName>
</protein>
<proteinExistence type="predicted"/>
<reference evidence="1 2" key="1">
    <citation type="submission" date="2020-01" db="EMBL/GenBank/DDBJ databases">
        <title>Insect and environment-associated Actinomycetes.</title>
        <authorList>
            <person name="Currrie C."/>
            <person name="Chevrette M."/>
            <person name="Carlson C."/>
            <person name="Stubbendieck R."/>
            <person name="Wendt-Pienkowski E."/>
        </authorList>
    </citation>
    <scope>NUCLEOTIDE SEQUENCE [LARGE SCALE GENOMIC DNA]</scope>
    <source>
        <strain evidence="1 2">SID11342</strain>
    </source>
</reference>
<dbReference type="AlphaFoldDB" id="A0A6N9U9M6"/>
<evidence type="ECO:0000313" key="2">
    <source>
        <dbReference type="Proteomes" id="UP000471293"/>
    </source>
</evidence>
<evidence type="ECO:0000313" key="1">
    <source>
        <dbReference type="EMBL" id="NEA20207.1"/>
    </source>
</evidence>
<gene>
    <name evidence="1" type="ORF">G3I29_33100</name>
</gene>
<organism evidence="1 2">
    <name type="scientific">Streptomyces halstedii</name>
    <dbReference type="NCBI Taxonomy" id="1944"/>
    <lineage>
        <taxon>Bacteria</taxon>
        <taxon>Bacillati</taxon>
        <taxon>Actinomycetota</taxon>
        <taxon>Actinomycetes</taxon>
        <taxon>Kitasatosporales</taxon>
        <taxon>Streptomycetaceae</taxon>
        <taxon>Streptomyces</taxon>
    </lineage>
</organism>
<sequence length="214" mass="24037">MLPANARQEQLFEGRDDTLTSHLVLNLLTRTGIVNLKVLRRQVLEQFVQDARPSLDEQFLEDLENYATMRPLHDPCGVLATHQQHLTDTYVTTAGQWLTPLLLQRYASLYWRSVYQGLLRSEPHSWRHLMGLLLNLLCGCSSTSAVTWAGSGRAKKAEAVRRTSCARLSWAFSLRRAASARIQPGRASGCTPSPSATRRITGFGSAIRYIRTAR</sequence>
<dbReference type="RefSeq" id="WP_164349928.1">
    <property type="nucleotide sequence ID" value="NZ_JAAGLQ010000686.1"/>
</dbReference>
<comment type="caution">
    <text evidence="1">The sequence shown here is derived from an EMBL/GenBank/DDBJ whole genome shotgun (WGS) entry which is preliminary data.</text>
</comment>
<name>A0A6N9U9M6_STRHA</name>
<accession>A0A6N9U9M6</accession>
<dbReference type="EMBL" id="JAAGLQ010000686">
    <property type="protein sequence ID" value="NEA20207.1"/>
    <property type="molecule type" value="Genomic_DNA"/>
</dbReference>
<dbReference type="Proteomes" id="UP000471293">
    <property type="component" value="Unassembled WGS sequence"/>
</dbReference>